<name>A0A9Q3BU12_9BASI</name>
<dbReference type="Proteomes" id="UP000765509">
    <property type="component" value="Unassembled WGS sequence"/>
</dbReference>
<proteinExistence type="predicted"/>
<evidence type="ECO:0000313" key="2">
    <source>
        <dbReference type="Proteomes" id="UP000765509"/>
    </source>
</evidence>
<keyword evidence="2" id="KW-1185">Reference proteome</keyword>
<dbReference type="AlphaFoldDB" id="A0A9Q3BU12"/>
<accession>A0A9Q3BU12</accession>
<evidence type="ECO:0000313" key="1">
    <source>
        <dbReference type="EMBL" id="MBW0470882.1"/>
    </source>
</evidence>
<dbReference type="EMBL" id="AVOT02002582">
    <property type="protein sequence ID" value="MBW0470882.1"/>
    <property type="molecule type" value="Genomic_DNA"/>
</dbReference>
<protein>
    <submittedName>
        <fullName evidence="1">Uncharacterized protein</fullName>
    </submittedName>
</protein>
<comment type="caution">
    <text evidence="1">The sequence shown here is derived from an EMBL/GenBank/DDBJ whole genome shotgun (WGS) entry which is preliminary data.</text>
</comment>
<gene>
    <name evidence="1" type="ORF">O181_010597</name>
</gene>
<organism evidence="1 2">
    <name type="scientific">Austropuccinia psidii MF-1</name>
    <dbReference type="NCBI Taxonomy" id="1389203"/>
    <lineage>
        <taxon>Eukaryota</taxon>
        <taxon>Fungi</taxon>
        <taxon>Dikarya</taxon>
        <taxon>Basidiomycota</taxon>
        <taxon>Pucciniomycotina</taxon>
        <taxon>Pucciniomycetes</taxon>
        <taxon>Pucciniales</taxon>
        <taxon>Sphaerophragmiaceae</taxon>
        <taxon>Austropuccinia</taxon>
    </lineage>
</organism>
<reference evidence="1" key="1">
    <citation type="submission" date="2021-03" db="EMBL/GenBank/DDBJ databases">
        <title>Draft genome sequence of rust myrtle Austropuccinia psidii MF-1, a brazilian biotype.</title>
        <authorList>
            <person name="Quecine M.C."/>
            <person name="Pachon D.M.R."/>
            <person name="Bonatelli M.L."/>
            <person name="Correr F.H."/>
            <person name="Franceschini L.M."/>
            <person name="Leite T.F."/>
            <person name="Margarido G.R.A."/>
            <person name="Almeida C.A."/>
            <person name="Ferrarezi J.A."/>
            <person name="Labate C.A."/>
        </authorList>
    </citation>
    <scope>NUCLEOTIDE SEQUENCE</scope>
    <source>
        <strain evidence="1">MF-1</strain>
    </source>
</reference>
<sequence length="67" mass="7408">MLMLPPRPHDMPPMLQHHVLPSPSLNFHTPSTYHAYAPTAPSRYASETGTILTLGHPHLILSAAYHS</sequence>